<evidence type="ECO:0000313" key="3">
    <source>
        <dbReference type="Proteomes" id="UP000189475"/>
    </source>
</evidence>
<evidence type="ECO:0000313" key="2">
    <source>
        <dbReference type="EMBL" id="SJL83662.1"/>
    </source>
</evidence>
<accession>A0A1R4B418</accession>
<evidence type="ECO:0000256" key="1">
    <source>
        <dbReference type="SAM" id="SignalP"/>
    </source>
</evidence>
<dbReference type="Proteomes" id="UP000189475">
    <property type="component" value="Unassembled WGS sequence"/>
</dbReference>
<dbReference type="AlphaFoldDB" id="A0A1R4B418"/>
<feature type="signal peptide" evidence="1">
    <location>
        <begin position="1"/>
        <end position="23"/>
    </location>
</feature>
<dbReference type="EMBL" id="FUFT01000004">
    <property type="protein sequence ID" value="SJL83662.1"/>
    <property type="molecule type" value="Genomic_DNA"/>
</dbReference>
<reference evidence="2 3" key="1">
    <citation type="submission" date="2017-02" db="EMBL/GenBank/DDBJ databases">
        <authorList>
            <person name="Peterson S.W."/>
        </authorList>
    </citation>
    <scope>NUCLEOTIDE SEQUENCE [LARGE SCALE GENOMIC DNA]</scope>
    <source>
        <strain evidence="2 3">CECT 9027</strain>
    </source>
</reference>
<organism evidence="2 3">
    <name type="scientific">Vibrio palustris</name>
    <dbReference type="NCBI Taxonomy" id="1918946"/>
    <lineage>
        <taxon>Bacteria</taxon>
        <taxon>Pseudomonadati</taxon>
        <taxon>Pseudomonadota</taxon>
        <taxon>Gammaproteobacteria</taxon>
        <taxon>Vibrionales</taxon>
        <taxon>Vibrionaceae</taxon>
        <taxon>Vibrio</taxon>
    </lineage>
</organism>
<proteinExistence type="predicted"/>
<keyword evidence="1" id="KW-0732">Signal</keyword>
<dbReference type="STRING" id="1918946.VPAL9027_01639"/>
<gene>
    <name evidence="2" type="ORF">VPAL9027_01639</name>
</gene>
<name>A0A1R4B418_9VIBR</name>
<dbReference type="Pfam" id="PF11075">
    <property type="entry name" value="DUF2780"/>
    <property type="match status" value="1"/>
</dbReference>
<dbReference type="RefSeq" id="WP_235861847.1">
    <property type="nucleotide sequence ID" value="NZ_AP024887.1"/>
</dbReference>
<protein>
    <recommendedName>
        <fullName evidence="4">DUF2780 domain-containing protein</fullName>
    </recommendedName>
</protein>
<feature type="chain" id="PRO_5012367935" description="DUF2780 domain-containing protein" evidence="1">
    <location>
        <begin position="24"/>
        <end position="164"/>
    </location>
</feature>
<dbReference type="InterPro" id="IPR021302">
    <property type="entry name" value="DUF2780_VcgC/VcgE"/>
</dbReference>
<evidence type="ECO:0008006" key="4">
    <source>
        <dbReference type="Google" id="ProtNLM"/>
    </source>
</evidence>
<keyword evidence="3" id="KW-1185">Reference proteome</keyword>
<sequence>MMKRSLLSVLALSATIISTPSYAFLNFGKDNDNIANTLNGAFNQVKSTTKLTSDISQQLNVKPSQAASGAGALLALAKNQLSSQNTQELNHLIPGISQLTNLNLSGGSKLSSSINSLGQVNQVFTKLGLDPAMISQFAPIVLKYLGERNASSGLINSLSELWKA</sequence>